<comment type="caution">
    <text evidence="9">The sequence shown here is derived from an EMBL/GenBank/DDBJ whole genome shotgun (WGS) entry which is preliminary data.</text>
</comment>
<evidence type="ECO:0000256" key="2">
    <source>
        <dbReference type="ARBA" id="ARBA00022448"/>
    </source>
</evidence>
<keyword evidence="6 7" id="KW-0472">Membrane</keyword>
<evidence type="ECO:0000256" key="7">
    <source>
        <dbReference type="RuleBase" id="RU363032"/>
    </source>
</evidence>
<feature type="transmembrane region" description="Helical" evidence="7">
    <location>
        <begin position="155"/>
        <end position="174"/>
    </location>
</feature>
<dbReference type="InterPro" id="IPR000515">
    <property type="entry name" value="MetI-like"/>
</dbReference>
<dbReference type="RefSeq" id="WP_114430124.1">
    <property type="nucleotide sequence ID" value="NZ_QPJM01000005.1"/>
</dbReference>
<gene>
    <name evidence="9" type="ORF">C7476_105247</name>
</gene>
<evidence type="ECO:0000256" key="1">
    <source>
        <dbReference type="ARBA" id="ARBA00004651"/>
    </source>
</evidence>
<dbReference type="PANTHER" id="PTHR30151:SF0">
    <property type="entry name" value="ABC TRANSPORTER PERMEASE PROTEIN MJ0413-RELATED"/>
    <property type="match status" value="1"/>
</dbReference>
<dbReference type="PANTHER" id="PTHR30151">
    <property type="entry name" value="ALKANE SULFONATE ABC TRANSPORTER-RELATED, MEMBRANE SUBUNIT"/>
    <property type="match status" value="1"/>
</dbReference>
<dbReference type="AlphaFoldDB" id="A0A368YU63"/>
<keyword evidence="2 7" id="KW-0813">Transport</keyword>
<dbReference type="CDD" id="cd06261">
    <property type="entry name" value="TM_PBP2"/>
    <property type="match status" value="1"/>
</dbReference>
<protein>
    <submittedName>
        <fullName evidence="9">NitT/TauT family transport system permease protein</fullName>
    </submittedName>
</protein>
<dbReference type="Pfam" id="PF00528">
    <property type="entry name" value="BPD_transp_1"/>
    <property type="match status" value="1"/>
</dbReference>
<organism evidence="9 10">
    <name type="scientific">Phyllobacterium bourgognense</name>
    <dbReference type="NCBI Taxonomy" id="314236"/>
    <lineage>
        <taxon>Bacteria</taxon>
        <taxon>Pseudomonadati</taxon>
        <taxon>Pseudomonadota</taxon>
        <taxon>Alphaproteobacteria</taxon>
        <taxon>Hyphomicrobiales</taxon>
        <taxon>Phyllobacteriaceae</taxon>
        <taxon>Phyllobacterium</taxon>
    </lineage>
</organism>
<feature type="transmembrane region" description="Helical" evidence="7">
    <location>
        <begin position="131"/>
        <end position="149"/>
    </location>
</feature>
<keyword evidence="4 7" id="KW-0812">Transmembrane</keyword>
<dbReference type="EMBL" id="QPJM01000005">
    <property type="protein sequence ID" value="RCW83752.1"/>
    <property type="molecule type" value="Genomic_DNA"/>
</dbReference>
<dbReference type="OrthoDB" id="9799271at2"/>
<sequence length="288" mass="31187">MAYISEKPGIGVRLPSIAAGSATRPARKHKTARGDGTFSYGLPLLMLFFLLWEIAPRLGWLNPIFFPPLSDVCRSWFGLAESGVLAKHIGISLQRAAIGFGLATIVAVPLGFLMGRYSLFEKISDLLVQTLRNTSQFALLPVFILLLGIGEASKIAITFYSSVFFLLVNTISGVKAVDPLLLKAARSMGTSDVDLFRKVILPASIPSIVAGARLAVKSSIFAVIGAEMLAAKSGLGYLIQQSQLMMETGDMYAGILTMTLIGLIVNYLLVWFERWATSWKGQSDTSPH</sequence>
<dbReference type="InterPro" id="IPR035906">
    <property type="entry name" value="MetI-like_sf"/>
</dbReference>
<feature type="transmembrane region" description="Helical" evidence="7">
    <location>
        <begin position="37"/>
        <end position="55"/>
    </location>
</feature>
<evidence type="ECO:0000256" key="3">
    <source>
        <dbReference type="ARBA" id="ARBA00022475"/>
    </source>
</evidence>
<dbReference type="Proteomes" id="UP000253324">
    <property type="component" value="Unassembled WGS sequence"/>
</dbReference>
<dbReference type="SUPFAM" id="SSF161098">
    <property type="entry name" value="MetI-like"/>
    <property type="match status" value="1"/>
</dbReference>
<feature type="transmembrane region" description="Helical" evidence="7">
    <location>
        <begin position="251"/>
        <end position="272"/>
    </location>
</feature>
<keyword evidence="5 7" id="KW-1133">Transmembrane helix</keyword>
<dbReference type="Gene3D" id="1.10.3720.10">
    <property type="entry name" value="MetI-like"/>
    <property type="match status" value="1"/>
</dbReference>
<evidence type="ECO:0000256" key="5">
    <source>
        <dbReference type="ARBA" id="ARBA00022989"/>
    </source>
</evidence>
<keyword evidence="3" id="KW-1003">Cell membrane</keyword>
<keyword evidence="10" id="KW-1185">Reference proteome</keyword>
<evidence type="ECO:0000313" key="9">
    <source>
        <dbReference type="EMBL" id="RCW83752.1"/>
    </source>
</evidence>
<dbReference type="GO" id="GO:0005886">
    <property type="term" value="C:plasma membrane"/>
    <property type="evidence" value="ECO:0007669"/>
    <property type="project" value="UniProtKB-SubCell"/>
</dbReference>
<accession>A0A368YU63</accession>
<dbReference type="PROSITE" id="PS50928">
    <property type="entry name" value="ABC_TM1"/>
    <property type="match status" value="1"/>
</dbReference>
<evidence type="ECO:0000313" key="10">
    <source>
        <dbReference type="Proteomes" id="UP000253324"/>
    </source>
</evidence>
<evidence type="ECO:0000256" key="6">
    <source>
        <dbReference type="ARBA" id="ARBA00023136"/>
    </source>
</evidence>
<evidence type="ECO:0000256" key="4">
    <source>
        <dbReference type="ARBA" id="ARBA00022692"/>
    </source>
</evidence>
<dbReference type="GO" id="GO:0055085">
    <property type="term" value="P:transmembrane transport"/>
    <property type="evidence" value="ECO:0007669"/>
    <property type="project" value="InterPro"/>
</dbReference>
<evidence type="ECO:0000259" key="8">
    <source>
        <dbReference type="PROSITE" id="PS50928"/>
    </source>
</evidence>
<proteinExistence type="inferred from homology"/>
<feature type="transmembrane region" description="Helical" evidence="7">
    <location>
        <begin position="220"/>
        <end position="239"/>
    </location>
</feature>
<comment type="subcellular location">
    <subcellularLocation>
        <location evidence="1 7">Cell membrane</location>
        <topology evidence="1 7">Multi-pass membrane protein</topology>
    </subcellularLocation>
</comment>
<reference evidence="9 10" key="1">
    <citation type="submission" date="2018-07" db="EMBL/GenBank/DDBJ databases">
        <title>Genomic Encyclopedia of Type Strains, Phase III (KMG-III): the genomes of soil and plant-associated and newly described type strains.</title>
        <authorList>
            <person name="Whitman W."/>
        </authorList>
    </citation>
    <scope>NUCLEOTIDE SEQUENCE [LARGE SCALE GENOMIC DNA]</scope>
    <source>
        <strain evidence="9 10">31-25a</strain>
    </source>
</reference>
<comment type="similarity">
    <text evidence="7">Belongs to the binding-protein-dependent transport system permease family.</text>
</comment>
<feature type="domain" description="ABC transmembrane type-1" evidence="8">
    <location>
        <begin position="89"/>
        <end position="269"/>
    </location>
</feature>
<feature type="transmembrane region" description="Helical" evidence="7">
    <location>
        <begin position="97"/>
        <end position="119"/>
    </location>
</feature>
<name>A0A368YU63_9HYPH</name>